<evidence type="ECO:0000313" key="1">
    <source>
        <dbReference type="EMBL" id="ORY10310.1"/>
    </source>
</evidence>
<evidence type="ECO:0000313" key="2">
    <source>
        <dbReference type="Proteomes" id="UP000193144"/>
    </source>
</evidence>
<sequence>MPQFMDLPRELRDMIYVEVVTMERPRPTLREAQWLFQYQKFESPAMHPSEYGCAFSLDQVPSTCANLLRCSRQIFEEMRDAIQSARKHGRLAVKLDCIVEDESYHYFTWLAIPLVKTTTSVDETKSRILYSWTDRVKEWYLPCPPHVLTTVVIEKLWVDVRLFGNRSAKYLLNNDGHERTSWAICAALRRLLLRGADFSNMRGTDKIVEIDELVLNVVTPANTPVKYLPEDFPPDSLEEGMVHPRTVAKELLDVWNKIWVADGIRGGLYSMLIERIKR</sequence>
<accession>A0A1Y1ZJ68</accession>
<organism evidence="1 2">
    <name type="scientific">Clohesyomyces aquaticus</name>
    <dbReference type="NCBI Taxonomy" id="1231657"/>
    <lineage>
        <taxon>Eukaryota</taxon>
        <taxon>Fungi</taxon>
        <taxon>Dikarya</taxon>
        <taxon>Ascomycota</taxon>
        <taxon>Pezizomycotina</taxon>
        <taxon>Dothideomycetes</taxon>
        <taxon>Pleosporomycetidae</taxon>
        <taxon>Pleosporales</taxon>
        <taxon>Lindgomycetaceae</taxon>
        <taxon>Clohesyomyces</taxon>
    </lineage>
</organism>
<comment type="caution">
    <text evidence="1">The sequence shown here is derived from an EMBL/GenBank/DDBJ whole genome shotgun (WGS) entry which is preliminary data.</text>
</comment>
<reference evidence="1 2" key="1">
    <citation type="submission" date="2016-07" db="EMBL/GenBank/DDBJ databases">
        <title>Pervasive Adenine N6-methylation of Active Genes in Fungi.</title>
        <authorList>
            <consortium name="DOE Joint Genome Institute"/>
            <person name="Mondo S.J."/>
            <person name="Dannebaum R.O."/>
            <person name="Kuo R.C."/>
            <person name="Labutti K."/>
            <person name="Haridas S."/>
            <person name="Kuo A."/>
            <person name="Salamov A."/>
            <person name="Ahrendt S.R."/>
            <person name="Lipzen A."/>
            <person name="Sullivan W."/>
            <person name="Andreopoulos W.B."/>
            <person name="Clum A."/>
            <person name="Lindquist E."/>
            <person name="Daum C."/>
            <person name="Ramamoorthy G.K."/>
            <person name="Gryganskyi A."/>
            <person name="Culley D."/>
            <person name="Magnuson J.K."/>
            <person name="James T.Y."/>
            <person name="O'Malley M.A."/>
            <person name="Stajich J.E."/>
            <person name="Spatafora J.W."/>
            <person name="Visel A."/>
            <person name="Grigoriev I.V."/>
        </authorList>
    </citation>
    <scope>NUCLEOTIDE SEQUENCE [LARGE SCALE GENOMIC DNA]</scope>
    <source>
        <strain evidence="1 2">CBS 115471</strain>
    </source>
</reference>
<feature type="non-terminal residue" evidence="1">
    <location>
        <position position="278"/>
    </location>
</feature>
<dbReference type="OrthoDB" id="2823490at2759"/>
<dbReference type="Proteomes" id="UP000193144">
    <property type="component" value="Unassembled WGS sequence"/>
</dbReference>
<proteinExistence type="predicted"/>
<gene>
    <name evidence="1" type="ORF">BCR34DRAFT_462390</name>
</gene>
<dbReference type="AlphaFoldDB" id="A0A1Y1ZJ68"/>
<protein>
    <submittedName>
        <fullName evidence="1">Uncharacterized protein</fullName>
    </submittedName>
</protein>
<name>A0A1Y1ZJ68_9PLEO</name>
<keyword evidence="2" id="KW-1185">Reference proteome</keyword>
<dbReference type="EMBL" id="MCFA01000074">
    <property type="protein sequence ID" value="ORY10310.1"/>
    <property type="molecule type" value="Genomic_DNA"/>
</dbReference>
<dbReference type="STRING" id="1231657.A0A1Y1ZJ68"/>